<accession>A0A0N9I9H9</accession>
<dbReference type="AlphaFoldDB" id="A0A0N9I9H9"/>
<dbReference type="InterPro" id="IPR012893">
    <property type="entry name" value="HipA-like_C"/>
</dbReference>
<dbReference type="SUPFAM" id="SSF56112">
    <property type="entry name" value="Protein kinase-like (PK-like)"/>
    <property type="match status" value="1"/>
</dbReference>
<proteinExistence type="inferred from homology"/>
<feature type="domain" description="HipA-like C-terminal" evidence="5">
    <location>
        <begin position="142"/>
        <end position="382"/>
    </location>
</feature>
<dbReference type="InterPro" id="IPR052028">
    <property type="entry name" value="HipA_Ser/Thr_kinase"/>
</dbReference>
<dbReference type="InterPro" id="IPR017508">
    <property type="entry name" value="HipA_N1"/>
</dbReference>
<dbReference type="PANTHER" id="PTHR37419">
    <property type="entry name" value="SERINE/THREONINE-PROTEIN KINASE TOXIN HIPA"/>
    <property type="match status" value="1"/>
</dbReference>
<dbReference type="KEGG" id="kphy:AOZ06_34895"/>
<dbReference type="STRING" id="860235.AOZ06_34895"/>
<evidence type="ECO:0000256" key="4">
    <source>
        <dbReference type="SAM" id="MobiDB-lite"/>
    </source>
</evidence>
<dbReference type="Pfam" id="PF07804">
    <property type="entry name" value="HipA_C"/>
    <property type="match status" value="1"/>
</dbReference>
<feature type="domain" description="HipA N-terminal subdomain 1" evidence="6">
    <location>
        <begin position="10"/>
        <end position="107"/>
    </location>
</feature>
<dbReference type="OrthoDB" id="3182374at2"/>
<dbReference type="Gene3D" id="1.10.1070.20">
    <property type="match status" value="1"/>
</dbReference>
<evidence type="ECO:0000259" key="5">
    <source>
        <dbReference type="Pfam" id="PF07804"/>
    </source>
</evidence>
<reference evidence="7 8" key="1">
    <citation type="submission" date="2015-07" db="EMBL/GenBank/DDBJ databases">
        <title>Genome sequencing of Kibdelosporangium phytohabitans.</title>
        <authorList>
            <person name="Qin S."/>
            <person name="Xing K."/>
        </authorList>
    </citation>
    <scope>NUCLEOTIDE SEQUENCE [LARGE SCALE GENOMIC DNA]</scope>
    <source>
        <strain evidence="7 8">KLBMP1111</strain>
    </source>
</reference>
<dbReference type="GO" id="GO:0005829">
    <property type="term" value="C:cytosol"/>
    <property type="evidence" value="ECO:0007669"/>
    <property type="project" value="TreeGrafter"/>
</dbReference>
<gene>
    <name evidence="7" type="ORF">AOZ06_34895</name>
</gene>
<dbReference type="EMBL" id="CP012752">
    <property type="protein sequence ID" value="ALG11369.1"/>
    <property type="molecule type" value="Genomic_DNA"/>
</dbReference>
<keyword evidence="8" id="KW-1185">Reference proteome</keyword>
<name>A0A0N9I9H9_9PSEU</name>
<evidence type="ECO:0000313" key="8">
    <source>
        <dbReference type="Proteomes" id="UP000063699"/>
    </source>
</evidence>
<dbReference type="InterPro" id="IPR011009">
    <property type="entry name" value="Kinase-like_dom_sf"/>
</dbReference>
<keyword evidence="3 7" id="KW-0418">Kinase</keyword>
<dbReference type="RefSeq" id="WP_054293270.1">
    <property type="nucleotide sequence ID" value="NZ_CP012752.1"/>
</dbReference>
<evidence type="ECO:0000256" key="3">
    <source>
        <dbReference type="ARBA" id="ARBA00022777"/>
    </source>
</evidence>
<dbReference type="NCBIfam" id="TIGR03071">
    <property type="entry name" value="couple_hipA"/>
    <property type="match status" value="1"/>
</dbReference>
<dbReference type="GO" id="GO:0004674">
    <property type="term" value="F:protein serine/threonine kinase activity"/>
    <property type="evidence" value="ECO:0007669"/>
    <property type="project" value="TreeGrafter"/>
</dbReference>
<feature type="region of interest" description="Disordered" evidence="4">
    <location>
        <begin position="111"/>
        <end position="133"/>
    </location>
</feature>
<keyword evidence="2" id="KW-0808">Transferase</keyword>
<organism evidence="7 8">
    <name type="scientific">Kibdelosporangium phytohabitans</name>
    <dbReference type="NCBI Taxonomy" id="860235"/>
    <lineage>
        <taxon>Bacteria</taxon>
        <taxon>Bacillati</taxon>
        <taxon>Actinomycetota</taxon>
        <taxon>Actinomycetes</taxon>
        <taxon>Pseudonocardiales</taxon>
        <taxon>Pseudonocardiaceae</taxon>
        <taxon>Kibdelosporangium</taxon>
    </lineage>
</organism>
<evidence type="ECO:0000259" key="6">
    <source>
        <dbReference type="Pfam" id="PF13657"/>
    </source>
</evidence>
<sequence length="415" mass="46799">MPTRDQRHGVWLGNDRIGALSQRGDYTWFTFAEEYLANPNRPVLGLIFEQSPQARHASALRLPPWFSNLLPEGRLRDWIAADRKVSVDREMELLAQVGHDLPGAVRVLPDDAAPEDGWDPASTQADPYGNEEGDSGRAGWRFSLAGVGLKFSMLKQDDRLTLPAHGAGGDWIVKLPDRVYADVPRNEHAMMSLAAAVGIDVPEVMLAHRDKLDNLPRQVWPDNEEYAYAVRRFDRDDNRVPVHIEDLAQVRNFYPDRKYAGNFETVAALSYRGRDTPALREFARRLAFNILISNGDAHLKNWSLLYPDRRIPTLSPAYDMVCTAAYRDEGDPEDLGLKFGGTRQFQRISYKTFTKLGQRLKADHADLAAVVAETVERTKASWPRIAPLLDHNKAIQDEVTRSIETHAHTLLAKST</sequence>
<protein>
    <submittedName>
        <fullName evidence="7">Phosphatidylinositol kinase</fullName>
    </submittedName>
</protein>
<evidence type="ECO:0000256" key="2">
    <source>
        <dbReference type="ARBA" id="ARBA00022679"/>
    </source>
</evidence>
<dbReference type="PANTHER" id="PTHR37419:SF1">
    <property type="entry name" value="SERINE_THREONINE-PROTEIN KINASE TOXIN HIPA"/>
    <property type="match status" value="1"/>
</dbReference>
<evidence type="ECO:0000256" key="1">
    <source>
        <dbReference type="ARBA" id="ARBA00010164"/>
    </source>
</evidence>
<dbReference type="Pfam" id="PF13657">
    <property type="entry name" value="Couple_hipA"/>
    <property type="match status" value="1"/>
</dbReference>
<dbReference type="Proteomes" id="UP000063699">
    <property type="component" value="Chromosome"/>
</dbReference>
<evidence type="ECO:0000313" key="7">
    <source>
        <dbReference type="EMBL" id="ALG11369.1"/>
    </source>
</evidence>
<comment type="similarity">
    <text evidence="1">Belongs to the HipA Ser/Thr kinase family.</text>
</comment>